<dbReference type="SUPFAM" id="SSF52540">
    <property type="entry name" value="P-loop containing nucleoside triphosphate hydrolases"/>
    <property type="match status" value="1"/>
</dbReference>
<dbReference type="AlphaFoldDB" id="A0A8T5VSF9"/>
<feature type="compositionally biased region" description="Low complexity" evidence="1">
    <location>
        <begin position="49"/>
        <end position="61"/>
    </location>
</feature>
<dbReference type="Gene3D" id="3.40.50.300">
    <property type="entry name" value="P-loop containing nucleotide triphosphate hydrolases"/>
    <property type="match status" value="1"/>
</dbReference>
<protein>
    <submittedName>
        <fullName evidence="2">AAA family ATPase</fullName>
    </submittedName>
</protein>
<geneLocation type="plasmid" evidence="2 3">
    <name>pBb1S5b</name>
</geneLocation>
<sequence>MLEKIAGDRASPPAPRLGPLELAAYKADWREFHIYARHVAQAASKCDAAAGANDAPDGPAKVPAASLPQAGTGPSYVRRGFAALRRQLPDDGEGEFDHDDGADRDVAALTPGRIAARLLLARLFDRNPSVMRELRAGAPVVIVDIPDLALFDRVSHQWMEVLGLRDLLFADIGALSDRTKREDYGAVEAVTKEPLKKSNRGSADERAFVAVQLALPVIAITPSAETHLSAVLLDAATHRLMLPDIDGSLIDSVIRAVTGKPCRAALPEHVVAQVGVRELLLAVRFDRTPQQCVEKLLHFVASKTAKRGSRDLTLDELHGLDEAVEWARSTKRDLDAWRRGEIGWDEIDAGVVLDGPPGTGKTTFAKVASAAMGLPLITATYAKWQAAGHLGDFLREMKKDFGDARSKEPAAIMFIDELDSFPVRDGSTNDYVVACVNAIIEQLDGLQGATNGAASSGRQKVIFIAATNDVRRCDPAIVRAGRLNRIIQVGLPAPSDIEKMMRVRLRGDLGDEPLEDLSLLAVGSTGADIERIVKDARRQARQERRPLSIEDMRRAVLGNSEGLSPEVLTRASFHEAGHIVLAVLHGGPADIHAVVAGSRRSVGFVVSKHRHAAGTLEDYRREMQGLLAGRAAEEIELGAAGDGSGGSEGSSDLAQATRIAAALVGSFGHSGPHPLLFLADRSRTRDIMSHAYLRSAAHQELAAAFDEAKRVLIEHRAALQSVAAHLRERGRIDGHEVERILAETTKTP</sequence>
<dbReference type="GO" id="GO:0030163">
    <property type="term" value="P:protein catabolic process"/>
    <property type="evidence" value="ECO:0007669"/>
    <property type="project" value="TreeGrafter"/>
</dbReference>
<keyword evidence="2" id="KW-0614">Plasmid</keyword>
<dbReference type="PANTHER" id="PTHR23076:SF97">
    <property type="entry name" value="ATP-DEPENDENT ZINC METALLOPROTEASE YME1L1"/>
    <property type="match status" value="1"/>
</dbReference>
<dbReference type="Proteomes" id="UP000551709">
    <property type="component" value="Plasmid pBb1S5b"/>
</dbReference>
<dbReference type="RefSeq" id="WP_166107100.1">
    <property type="nucleotide sequence ID" value="NZ_CP096257.1"/>
</dbReference>
<dbReference type="GO" id="GO:0005524">
    <property type="term" value="F:ATP binding"/>
    <property type="evidence" value="ECO:0007669"/>
    <property type="project" value="InterPro"/>
</dbReference>
<dbReference type="SMART" id="SM00382">
    <property type="entry name" value="AAA"/>
    <property type="match status" value="1"/>
</dbReference>
<dbReference type="CDD" id="cd19481">
    <property type="entry name" value="RecA-like_protease"/>
    <property type="match status" value="1"/>
</dbReference>
<dbReference type="InterPro" id="IPR037219">
    <property type="entry name" value="Peptidase_M41-like"/>
</dbReference>
<dbReference type="SUPFAM" id="SSF140990">
    <property type="entry name" value="FtsH protease domain-like"/>
    <property type="match status" value="1"/>
</dbReference>
<dbReference type="Pfam" id="PF00004">
    <property type="entry name" value="AAA"/>
    <property type="match status" value="1"/>
</dbReference>
<reference evidence="2" key="2">
    <citation type="submission" date="2022-04" db="EMBL/GenBank/DDBJ databases">
        <authorList>
            <person name="Bromfield E.S.P."/>
            <person name="Cloutier S."/>
        </authorList>
    </citation>
    <scope>NUCLEOTIDE SEQUENCE</scope>
    <source>
        <strain evidence="2">1S5</strain>
        <plasmid evidence="2">pBb1S5b</plasmid>
    </source>
</reference>
<organism evidence="2 3">
    <name type="scientific">Bradyrhizobium barranii subsp. apii</name>
    <dbReference type="NCBI Taxonomy" id="2819348"/>
    <lineage>
        <taxon>Bacteria</taxon>
        <taxon>Pseudomonadati</taxon>
        <taxon>Pseudomonadota</taxon>
        <taxon>Alphaproteobacteria</taxon>
        <taxon>Hyphomicrobiales</taxon>
        <taxon>Nitrobacteraceae</taxon>
        <taxon>Bradyrhizobium</taxon>
        <taxon>Bradyrhizobium barranii</taxon>
    </lineage>
</organism>
<accession>A0A8T5VSF9</accession>
<evidence type="ECO:0000256" key="1">
    <source>
        <dbReference type="SAM" id="MobiDB-lite"/>
    </source>
</evidence>
<dbReference type="GO" id="GO:0004222">
    <property type="term" value="F:metalloendopeptidase activity"/>
    <property type="evidence" value="ECO:0007669"/>
    <property type="project" value="InterPro"/>
</dbReference>
<dbReference type="Gene3D" id="1.20.58.760">
    <property type="entry name" value="Peptidase M41"/>
    <property type="match status" value="1"/>
</dbReference>
<proteinExistence type="predicted"/>
<feature type="region of interest" description="Disordered" evidence="1">
    <location>
        <begin position="49"/>
        <end position="71"/>
    </location>
</feature>
<dbReference type="InterPro" id="IPR003959">
    <property type="entry name" value="ATPase_AAA_core"/>
</dbReference>
<dbReference type="GO" id="GO:0004176">
    <property type="term" value="F:ATP-dependent peptidase activity"/>
    <property type="evidence" value="ECO:0007669"/>
    <property type="project" value="InterPro"/>
</dbReference>
<dbReference type="PANTHER" id="PTHR23076">
    <property type="entry name" value="METALLOPROTEASE M41 FTSH"/>
    <property type="match status" value="1"/>
</dbReference>
<dbReference type="InterPro" id="IPR003593">
    <property type="entry name" value="AAA+_ATPase"/>
</dbReference>
<dbReference type="GO" id="GO:0005886">
    <property type="term" value="C:plasma membrane"/>
    <property type="evidence" value="ECO:0007669"/>
    <property type="project" value="TreeGrafter"/>
</dbReference>
<dbReference type="EMBL" id="CP096257">
    <property type="protein sequence ID" value="UPT92439.1"/>
    <property type="molecule type" value="Genomic_DNA"/>
</dbReference>
<name>A0A8T5VSF9_9BRAD</name>
<dbReference type="Pfam" id="PF01434">
    <property type="entry name" value="Peptidase_M41"/>
    <property type="match status" value="1"/>
</dbReference>
<evidence type="ECO:0000313" key="3">
    <source>
        <dbReference type="Proteomes" id="UP000551709"/>
    </source>
</evidence>
<dbReference type="Gene3D" id="1.10.8.60">
    <property type="match status" value="1"/>
</dbReference>
<dbReference type="InterPro" id="IPR000642">
    <property type="entry name" value="Peptidase_M41"/>
</dbReference>
<dbReference type="InterPro" id="IPR027417">
    <property type="entry name" value="P-loop_NTPase"/>
</dbReference>
<reference evidence="2" key="1">
    <citation type="journal article" date="2017" name="Syst. Appl. Microbiol.">
        <title>Soybeans inoculated with root zone soils of Canadian native legumes harbour diverse and novel Bradyrhizobium spp. that possess agricultural potential.</title>
        <authorList>
            <person name="Bromfield E.S.P."/>
            <person name="Cloutier S."/>
            <person name="Tambong J.T."/>
            <person name="Tran Thi T.V."/>
        </authorList>
    </citation>
    <scope>NUCLEOTIDE SEQUENCE</scope>
    <source>
        <strain evidence="2">1S5</strain>
    </source>
</reference>
<dbReference type="GO" id="GO:0006508">
    <property type="term" value="P:proteolysis"/>
    <property type="evidence" value="ECO:0007669"/>
    <property type="project" value="InterPro"/>
</dbReference>
<evidence type="ECO:0000313" key="2">
    <source>
        <dbReference type="EMBL" id="UPT92439.1"/>
    </source>
</evidence>
<dbReference type="GO" id="GO:0016887">
    <property type="term" value="F:ATP hydrolysis activity"/>
    <property type="evidence" value="ECO:0007669"/>
    <property type="project" value="InterPro"/>
</dbReference>
<gene>
    <name evidence="2" type="ORF">HAP41_0000049230</name>
</gene>